<feature type="domain" description="Phage tail assembly chaperone-like" evidence="1">
    <location>
        <begin position="70"/>
        <end position="135"/>
    </location>
</feature>
<dbReference type="Proteomes" id="UP001230339">
    <property type="component" value="Chromosome"/>
</dbReference>
<evidence type="ECO:0000313" key="2">
    <source>
        <dbReference type="EMBL" id="WLH14493.1"/>
    </source>
</evidence>
<reference evidence="2 3" key="1">
    <citation type="submission" date="2023-02" db="EMBL/GenBank/DDBJ databases">
        <title>Evolution of Hrp T3SS in non-pathogenic Pseudomonas fluorescens.</title>
        <authorList>
            <person name="Liao K."/>
            <person name="Wei H."/>
            <person name="Gu Y."/>
        </authorList>
    </citation>
    <scope>NUCLEOTIDE SEQUENCE [LARGE SCALE GENOMIC DNA]</scope>
    <source>
        <strain evidence="2 3">FP205</strain>
    </source>
</reference>
<dbReference type="Pfam" id="PF16778">
    <property type="entry name" value="Phage_tail_APC"/>
    <property type="match status" value="1"/>
</dbReference>
<sequence>MAIFFCPETGGFYPGEPYGDAIDKVCVELSQEEYQDLRDSIDQGKEIIVVNGWPKAVDRVTPPEQMIAFERNWRDSEIRNTEWLVTRHRDEQDLQLPPTLTLDQFSGLLAYRQALRDWPQAEVFPDLEFRPVAPASIAEQLQ</sequence>
<dbReference type="RefSeq" id="WP_305389129.1">
    <property type="nucleotide sequence ID" value="NZ_CP117426.1"/>
</dbReference>
<proteinExistence type="predicted"/>
<name>A0ABY9GFW6_9PSED</name>
<dbReference type="InterPro" id="IPR031893">
    <property type="entry name" value="Phage_tail_APC"/>
</dbReference>
<keyword evidence="3" id="KW-1185">Reference proteome</keyword>
<dbReference type="EMBL" id="CP117449">
    <property type="protein sequence ID" value="WLH14493.1"/>
    <property type="molecule type" value="Genomic_DNA"/>
</dbReference>
<evidence type="ECO:0000313" key="3">
    <source>
        <dbReference type="Proteomes" id="UP001230339"/>
    </source>
</evidence>
<gene>
    <name evidence="2" type="ORF">PSH57_09340</name>
</gene>
<accession>A0ABY9GFW6</accession>
<protein>
    <submittedName>
        <fullName evidence="2">Phage tail assembly chaperone</fullName>
    </submittedName>
</protein>
<organism evidence="2 3">
    <name type="scientific">Pseudomonas hefeiensis</name>
    <dbReference type="NCBI Taxonomy" id="2738125"/>
    <lineage>
        <taxon>Bacteria</taxon>
        <taxon>Pseudomonadati</taxon>
        <taxon>Pseudomonadota</taxon>
        <taxon>Gammaproteobacteria</taxon>
        <taxon>Pseudomonadales</taxon>
        <taxon>Pseudomonadaceae</taxon>
        <taxon>Pseudomonas</taxon>
    </lineage>
</organism>
<evidence type="ECO:0000259" key="1">
    <source>
        <dbReference type="Pfam" id="PF16778"/>
    </source>
</evidence>